<evidence type="ECO:0000313" key="2">
    <source>
        <dbReference type="EMBL" id="KXB03773.1"/>
    </source>
</evidence>
<organism evidence="2 3">
    <name type="scientific">candidate division MSBL1 archaeon SCGC-AAA261O19</name>
    <dbReference type="NCBI Taxonomy" id="1698277"/>
    <lineage>
        <taxon>Archaea</taxon>
        <taxon>Methanobacteriati</taxon>
        <taxon>Methanobacteriota</taxon>
        <taxon>candidate division MSBL1</taxon>
    </lineage>
</organism>
<proteinExistence type="predicted"/>
<dbReference type="Gene3D" id="3.90.230.10">
    <property type="entry name" value="Creatinase/methionine aminopeptidase superfamily"/>
    <property type="match status" value="1"/>
</dbReference>
<gene>
    <name evidence="2" type="ORF">AKJ48_03640</name>
</gene>
<name>A0A133VBE6_9EURY</name>
<dbReference type="PANTHER" id="PTHR46112">
    <property type="entry name" value="AMINOPEPTIDASE"/>
    <property type="match status" value="1"/>
</dbReference>
<evidence type="ECO:0000259" key="1">
    <source>
        <dbReference type="Pfam" id="PF00557"/>
    </source>
</evidence>
<dbReference type="AlphaFoldDB" id="A0A133VBE6"/>
<feature type="domain" description="Peptidase M24" evidence="1">
    <location>
        <begin position="1"/>
        <end position="124"/>
    </location>
</feature>
<dbReference type="InterPro" id="IPR000994">
    <property type="entry name" value="Pept_M24"/>
</dbReference>
<dbReference type="SUPFAM" id="SSF55920">
    <property type="entry name" value="Creatinase/aminopeptidase"/>
    <property type="match status" value="1"/>
</dbReference>
<protein>
    <recommendedName>
        <fullName evidence="1">Peptidase M24 domain-containing protein</fullName>
    </recommendedName>
</protein>
<dbReference type="InterPro" id="IPR036005">
    <property type="entry name" value="Creatinase/aminopeptidase-like"/>
</dbReference>
<feature type="non-terminal residue" evidence="2">
    <location>
        <position position="1"/>
    </location>
</feature>
<keyword evidence="3" id="KW-1185">Reference proteome</keyword>
<evidence type="ECO:0000313" key="3">
    <source>
        <dbReference type="Proteomes" id="UP000070076"/>
    </source>
</evidence>
<sequence>DLGAQWRGYRSDMTRTFSISPTPKQEKILKISKKAQKAALNVIKADVKAKEVDEAARKVVRKADYEEYYLHGSGHGVGLDIHEPPSLTPDSEDVLKEGVVTTVEPGIYVQGVGGTRFEDMILVTRQGYEFLTR</sequence>
<dbReference type="Pfam" id="PF00557">
    <property type="entry name" value="Peptidase_M24"/>
    <property type="match status" value="1"/>
</dbReference>
<dbReference type="EMBL" id="LHYB01000059">
    <property type="protein sequence ID" value="KXB03773.1"/>
    <property type="molecule type" value="Genomic_DNA"/>
</dbReference>
<reference evidence="2 3" key="1">
    <citation type="journal article" date="2016" name="Sci. Rep.">
        <title>Metabolic traits of an uncultured archaeal lineage -MSBL1- from brine pools of the Red Sea.</title>
        <authorList>
            <person name="Mwirichia R."/>
            <person name="Alam I."/>
            <person name="Rashid M."/>
            <person name="Vinu M."/>
            <person name="Ba-Alawi W."/>
            <person name="Anthony Kamau A."/>
            <person name="Kamanda Ngugi D."/>
            <person name="Goker M."/>
            <person name="Klenk H.P."/>
            <person name="Bajic V."/>
            <person name="Stingl U."/>
        </authorList>
    </citation>
    <scope>NUCLEOTIDE SEQUENCE [LARGE SCALE GENOMIC DNA]</scope>
    <source>
        <strain evidence="2">SCGC-AAA261O19</strain>
    </source>
</reference>
<dbReference type="InterPro" id="IPR050659">
    <property type="entry name" value="Peptidase_M24B"/>
</dbReference>
<dbReference type="PANTHER" id="PTHR46112:SF2">
    <property type="entry name" value="XAA-PRO AMINOPEPTIDASE P-RELATED"/>
    <property type="match status" value="1"/>
</dbReference>
<dbReference type="Proteomes" id="UP000070076">
    <property type="component" value="Unassembled WGS sequence"/>
</dbReference>
<comment type="caution">
    <text evidence="2">The sequence shown here is derived from an EMBL/GenBank/DDBJ whole genome shotgun (WGS) entry which is preliminary data.</text>
</comment>
<accession>A0A133VBE6</accession>